<sequence length="67" mass="7305">MHTALIPIITEDYTPSWRRDAAPPARREEWEPGPLGPPAGAASEDSGSGSYPGFEPRIQLAEQNQCK</sequence>
<name>A0A4Z2GRS0_9TELE</name>
<evidence type="ECO:0000256" key="1">
    <source>
        <dbReference type="SAM" id="MobiDB-lite"/>
    </source>
</evidence>
<feature type="compositionally biased region" description="Basic and acidic residues" evidence="1">
    <location>
        <begin position="17"/>
        <end position="30"/>
    </location>
</feature>
<dbReference type="EMBL" id="SRLO01000456">
    <property type="protein sequence ID" value="TNN55412.1"/>
    <property type="molecule type" value="Genomic_DNA"/>
</dbReference>
<organism evidence="2 3">
    <name type="scientific">Liparis tanakae</name>
    <name type="common">Tanaka's snailfish</name>
    <dbReference type="NCBI Taxonomy" id="230148"/>
    <lineage>
        <taxon>Eukaryota</taxon>
        <taxon>Metazoa</taxon>
        <taxon>Chordata</taxon>
        <taxon>Craniata</taxon>
        <taxon>Vertebrata</taxon>
        <taxon>Euteleostomi</taxon>
        <taxon>Actinopterygii</taxon>
        <taxon>Neopterygii</taxon>
        <taxon>Teleostei</taxon>
        <taxon>Neoteleostei</taxon>
        <taxon>Acanthomorphata</taxon>
        <taxon>Eupercaria</taxon>
        <taxon>Perciformes</taxon>
        <taxon>Cottioidei</taxon>
        <taxon>Cottales</taxon>
        <taxon>Liparidae</taxon>
        <taxon>Liparis</taxon>
    </lineage>
</organism>
<keyword evidence="3" id="KW-1185">Reference proteome</keyword>
<evidence type="ECO:0000313" key="3">
    <source>
        <dbReference type="Proteomes" id="UP000314294"/>
    </source>
</evidence>
<proteinExistence type="predicted"/>
<protein>
    <submittedName>
        <fullName evidence="2">Uncharacterized protein</fullName>
    </submittedName>
</protein>
<evidence type="ECO:0000313" key="2">
    <source>
        <dbReference type="EMBL" id="TNN55412.1"/>
    </source>
</evidence>
<reference evidence="2 3" key="1">
    <citation type="submission" date="2019-03" db="EMBL/GenBank/DDBJ databases">
        <title>First draft genome of Liparis tanakae, snailfish: a comprehensive survey of snailfish specific genes.</title>
        <authorList>
            <person name="Kim W."/>
            <person name="Song I."/>
            <person name="Jeong J.-H."/>
            <person name="Kim D."/>
            <person name="Kim S."/>
            <person name="Ryu S."/>
            <person name="Song J.Y."/>
            <person name="Lee S.K."/>
        </authorList>
    </citation>
    <scope>NUCLEOTIDE SEQUENCE [LARGE SCALE GENOMIC DNA]</scope>
    <source>
        <tissue evidence="2">Muscle</tissue>
    </source>
</reference>
<gene>
    <name evidence="2" type="ORF">EYF80_034362</name>
</gene>
<feature type="region of interest" description="Disordered" evidence="1">
    <location>
        <begin position="1"/>
        <end position="67"/>
    </location>
</feature>
<accession>A0A4Z2GRS0</accession>
<dbReference type="Proteomes" id="UP000314294">
    <property type="component" value="Unassembled WGS sequence"/>
</dbReference>
<feature type="compositionally biased region" description="Low complexity" evidence="1">
    <location>
        <begin position="38"/>
        <end position="49"/>
    </location>
</feature>
<dbReference type="AlphaFoldDB" id="A0A4Z2GRS0"/>
<comment type="caution">
    <text evidence="2">The sequence shown here is derived from an EMBL/GenBank/DDBJ whole genome shotgun (WGS) entry which is preliminary data.</text>
</comment>